<dbReference type="Gene3D" id="2.40.110.10">
    <property type="entry name" value="Butyryl-CoA Dehydrogenase, subunit A, domain 2"/>
    <property type="match status" value="1"/>
</dbReference>
<proteinExistence type="inferred from homology"/>
<dbReference type="Gene3D" id="1.20.140.10">
    <property type="entry name" value="Butyryl-CoA Dehydrogenase, subunit A, domain 3"/>
    <property type="match status" value="1"/>
</dbReference>
<dbReference type="InterPro" id="IPR009075">
    <property type="entry name" value="AcylCo_DH/oxidase_C"/>
</dbReference>
<evidence type="ECO:0000256" key="1">
    <source>
        <dbReference type="ARBA" id="ARBA00001974"/>
    </source>
</evidence>
<dbReference type="InterPro" id="IPR036250">
    <property type="entry name" value="AcylCo_DH-like_C"/>
</dbReference>
<evidence type="ECO:0000256" key="3">
    <source>
        <dbReference type="ARBA" id="ARBA00022630"/>
    </source>
</evidence>
<comment type="similarity">
    <text evidence="2 5">Belongs to the acyl-CoA dehydrogenase family.</text>
</comment>
<dbReference type="Pfam" id="PF02771">
    <property type="entry name" value="Acyl-CoA_dh_N"/>
    <property type="match status" value="1"/>
</dbReference>
<dbReference type="CDD" id="cd00567">
    <property type="entry name" value="ACAD"/>
    <property type="match status" value="1"/>
</dbReference>
<keyword evidence="3 5" id="KW-0285">Flavoprotein</keyword>
<protein>
    <submittedName>
        <fullName evidence="9">Acyl-CoA dehydrogenase family protein</fullName>
        <ecNumber evidence="9">1.-.-.-</ecNumber>
    </submittedName>
</protein>
<dbReference type="InterPro" id="IPR037069">
    <property type="entry name" value="AcylCoA_DH/ox_N_sf"/>
</dbReference>
<dbReference type="InterPro" id="IPR009100">
    <property type="entry name" value="AcylCoA_DH/oxidase_NM_dom_sf"/>
</dbReference>
<dbReference type="Pfam" id="PF00441">
    <property type="entry name" value="Acyl-CoA_dh_1"/>
    <property type="match status" value="1"/>
</dbReference>
<evidence type="ECO:0000256" key="4">
    <source>
        <dbReference type="ARBA" id="ARBA00022827"/>
    </source>
</evidence>
<evidence type="ECO:0000259" key="7">
    <source>
        <dbReference type="Pfam" id="PF02770"/>
    </source>
</evidence>
<dbReference type="InterPro" id="IPR013786">
    <property type="entry name" value="AcylCoA_DH/ox_N"/>
</dbReference>
<evidence type="ECO:0000259" key="6">
    <source>
        <dbReference type="Pfam" id="PF00441"/>
    </source>
</evidence>
<evidence type="ECO:0000313" key="10">
    <source>
        <dbReference type="Proteomes" id="UP001595839"/>
    </source>
</evidence>
<name>A0ABV9B799_9ACTN</name>
<dbReference type="SUPFAM" id="SSF47203">
    <property type="entry name" value="Acyl-CoA dehydrogenase C-terminal domain-like"/>
    <property type="match status" value="1"/>
</dbReference>
<comment type="caution">
    <text evidence="9">The sequence shown here is derived from an EMBL/GenBank/DDBJ whole genome shotgun (WGS) entry which is preliminary data.</text>
</comment>
<evidence type="ECO:0000313" key="9">
    <source>
        <dbReference type="EMBL" id="MFC4507884.1"/>
    </source>
</evidence>
<keyword evidence="10" id="KW-1185">Reference proteome</keyword>
<dbReference type="Pfam" id="PF02770">
    <property type="entry name" value="Acyl-CoA_dh_M"/>
    <property type="match status" value="1"/>
</dbReference>
<dbReference type="EMBL" id="JBHSFK010000063">
    <property type="protein sequence ID" value="MFC4507884.1"/>
    <property type="molecule type" value="Genomic_DNA"/>
</dbReference>
<feature type="domain" description="Acyl-CoA dehydrogenase/oxidase C-terminal" evidence="6">
    <location>
        <begin position="235"/>
        <end position="384"/>
    </location>
</feature>
<dbReference type="GO" id="GO:0016491">
    <property type="term" value="F:oxidoreductase activity"/>
    <property type="evidence" value="ECO:0007669"/>
    <property type="project" value="UniProtKB-KW"/>
</dbReference>
<evidence type="ECO:0000259" key="8">
    <source>
        <dbReference type="Pfam" id="PF02771"/>
    </source>
</evidence>
<evidence type="ECO:0000256" key="5">
    <source>
        <dbReference type="RuleBase" id="RU362125"/>
    </source>
</evidence>
<dbReference type="PIRSF" id="PIRSF016578">
    <property type="entry name" value="HsaA"/>
    <property type="match status" value="1"/>
</dbReference>
<keyword evidence="5 9" id="KW-0560">Oxidoreductase</keyword>
<dbReference type="Proteomes" id="UP001595839">
    <property type="component" value="Unassembled WGS sequence"/>
</dbReference>
<dbReference type="Gene3D" id="1.10.540.10">
    <property type="entry name" value="Acyl-CoA dehydrogenase/oxidase, N-terminal domain"/>
    <property type="match status" value="1"/>
</dbReference>
<accession>A0ABV9B799</accession>
<reference evidence="10" key="1">
    <citation type="journal article" date="2019" name="Int. J. Syst. Evol. Microbiol.">
        <title>The Global Catalogue of Microorganisms (GCM) 10K type strain sequencing project: providing services to taxonomists for standard genome sequencing and annotation.</title>
        <authorList>
            <consortium name="The Broad Institute Genomics Platform"/>
            <consortium name="The Broad Institute Genome Sequencing Center for Infectious Disease"/>
            <person name="Wu L."/>
            <person name="Ma J."/>
        </authorList>
    </citation>
    <scope>NUCLEOTIDE SEQUENCE [LARGE SCALE GENOMIC DNA]</scope>
    <source>
        <strain evidence="10">CGMCC 4.7177</strain>
    </source>
</reference>
<gene>
    <name evidence="9" type="ORF">ACFPIH_52250</name>
</gene>
<evidence type="ECO:0000256" key="2">
    <source>
        <dbReference type="ARBA" id="ARBA00009347"/>
    </source>
</evidence>
<organism evidence="9 10">
    <name type="scientific">Streptomyces vulcanius</name>
    <dbReference type="NCBI Taxonomy" id="1441876"/>
    <lineage>
        <taxon>Bacteria</taxon>
        <taxon>Bacillati</taxon>
        <taxon>Actinomycetota</taxon>
        <taxon>Actinomycetes</taxon>
        <taxon>Kitasatosporales</taxon>
        <taxon>Streptomycetaceae</taxon>
        <taxon>Streptomyces</taxon>
    </lineage>
</organism>
<dbReference type="PANTHER" id="PTHR43884:SF12">
    <property type="entry name" value="ISOVALERYL-COA DEHYDROGENASE, MITOCHONDRIAL-RELATED"/>
    <property type="match status" value="1"/>
</dbReference>
<dbReference type="InterPro" id="IPR046373">
    <property type="entry name" value="Acyl-CoA_Oxase/DH_mid-dom_sf"/>
</dbReference>
<feature type="domain" description="Acyl-CoA dehydrogenase/oxidase N-terminal" evidence="8">
    <location>
        <begin position="10"/>
        <end position="121"/>
    </location>
</feature>
<dbReference type="PANTHER" id="PTHR43884">
    <property type="entry name" value="ACYL-COA DEHYDROGENASE"/>
    <property type="match status" value="1"/>
</dbReference>
<sequence>MPTTLIPNLTPEQDLLWQEADAFAAEEIAPRVAGMEETPRHVERDIPQLLAARGWFGVTIPEAFGGLAAGHVAKTILIHRMSKVSGAVGAILQADLIPVAALVNWANDEQEAYWLPQAAQGSALLSIAVTEPETGGHIGGMETVAERDGDDWVITGGKVHIGNSHLANLHVVIARTAPEGTRPSQSLTAFLVERDRNGLTVQPHRPGLGLHGFSRGRLDFDHVRVPDANRLGEVGKGMDVAKSSSIRCGLPNLTAVSLGIHEAMVELTTRYLKERRRYEGTLLDLPVLQDRIGDMEARFQAAHYLAYQAVGLLDQGLFPESALVTAKYMGHKMAVSSGQDAMNLHGARALDWDYPMQRLWRDIQHTYAPAGTGEFQRIRLGQSLLAESPP</sequence>
<keyword evidence="4 5" id="KW-0274">FAD</keyword>
<dbReference type="RefSeq" id="WP_381167429.1">
    <property type="nucleotide sequence ID" value="NZ_JBHSFK010000063.1"/>
</dbReference>
<comment type="cofactor">
    <cofactor evidence="1 5">
        <name>FAD</name>
        <dbReference type="ChEBI" id="CHEBI:57692"/>
    </cofactor>
</comment>
<feature type="domain" description="Acyl-CoA oxidase/dehydrogenase middle" evidence="7">
    <location>
        <begin position="127"/>
        <end position="223"/>
    </location>
</feature>
<dbReference type="SUPFAM" id="SSF56645">
    <property type="entry name" value="Acyl-CoA dehydrogenase NM domain-like"/>
    <property type="match status" value="1"/>
</dbReference>
<dbReference type="InterPro" id="IPR006091">
    <property type="entry name" value="Acyl-CoA_Oxase/DH_mid-dom"/>
</dbReference>
<dbReference type="EC" id="1.-.-.-" evidence="9"/>